<name>A0A915KIA5_ROMCU</name>
<dbReference type="AlphaFoldDB" id="A0A915KIA5"/>
<evidence type="ECO:0000313" key="2">
    <source>
        <dbReference type="WBParaSite" id="nRc.2.0.1.t37634-RA"/>
    </source>
</evidence>
<evidence type="ECO:0000313" key="1">
    <source>
        <dbReference type="Proteomes" id="UP000887565"/>
    </source>
</evidence>
<organism evidence="1 2">
    <name type="scientific">Romanomermis culicivorax</name>
    <name type="common">Nematode worm</name>
    <dbReference type="NCBI Taxonomy" id="13658"/>
    <lineage>
        <taxon>Eukaryota</taxon>
        <taxon>Metazoa</taxon>
        <taxon>Ecdysozoa</taxon>
        <taxon>Nematoda</taxon>
        <taxon>Enoplea</taxon>
        <taxon>Dorylaimia</taxon>
        <taxon>Mermithida</taxon>
        <taxon>Mermithoidea</taxon>
        <taxon>Mermithidae</taxon>
        <taxon>Romanomermis</taxon>
    </lineage>
</organism>
<sequence length="88" mass="9981">MYGIEKSKGVKCLAGVGRLAYTKAGRKSMLSQFLHLEELALITPRGSRKNTLKAVNNQAVNFHTYNDERLKHTELYKNYTEDYVADAT</sequence>
<accession>A0A915KIA5</accession>
<proteinExistence type="predicted"/>
<dbReference type="Proteomes" id="UP000887565">
    <property type="component" value="Unplaced"/>
</dbReference>
<reference evidence="2" key="1">
    <citation type="submission" date="2022-11" db="UniProtKB">
        <authorList>
            <consortium name="WormBaseParasite"/>
        </authorList>
    </citation>
    <scope>IDENTIFICATION</scope>
</reference>
<protein>
    <submittedName>
        <fullName evidence="2">Uncharacterized protein</fullName>
    </submittedName>
</protein>
<keyword evidence="1" id="KW-1185">Reference proteome</keyword>
<dbReference type="WBParaSite" id="nRc.2.0.1.t37634-RA">
    <property type="protein sequence ID" value="nRc.2.0.1.t37634-RA"/>
    <property type="gene ID" value="nRc.2.0.1.g37634"/>
</dbReference>